<feature type="transmembrane region" description="Helical" evidence="9">
    <location>
        <begin position="282"/>
        <end position="303"/>
    </location>
</feature>
<evidence type="ECO:0000256" key="1">
    <source>
        <dbReference type="ARBA" id="ARBA00004429"/>
    </source>
</evidence>
<evidence type="ECO:0000256" key="8">
    <source>
        <dbReference type="ARBA" id="ARBA00023136"/>
    </source>
</evidence>
<dbReference type="Proteomes" id="UP000316213">
    <property type="component" value="Unassembled WGS sequence"/>
</dbReference>
<evidence type="ECO:0000313" key="12">
    <source>
        <dbReference type="Proteomes" id="UP000316213"/>
    </source>
</evidence>
<evidence type="ECO:0000256" key="6">
    <source>
        <dbReference type="ARBA" id="ARBA00022692"/>
    </source>
</evidence>
<name>A0A5C6AT74_9BACT</name>
<dbReference type="AlphaFoldDB" id="A0A5C6AT74"/>
<dbReference type="GO" id="GO:0005886">
    <property type="term" value="C:plasma membrane"/>
    <property type="evidence" value="ECO:0007669"/>
    <property type="project" value="UniProtKB-SubCell"/>
</dbReference>
<proteinExistence type="inferred from homology"/>
<reference evidence="11 12" key="1">
    <citation type="submission" date="2019-02" db="EMBL/GenBank/DDBJ databases">
        <title>Deep-cultivation of Planctomycetes and their phenomic and genomic characterization uncovers novel biology.</title>
        <authorList>
            <person name="Wiegand S."/>
            <person name="Jogler M."/>
            <person name="Boedeker C."/>
            <person name="Pinto D."/>
            <person name="Vollmers J."/>
            <person name="Rivas-Marin E."/>
            <person name="Kohn T."/>
            <person name="Peeters S.H."/>
            <person name="Heuer A."/>
            <person name="Rast P."/>
            <person name="Oberbeckmann S."/>
            <person name="Bunk B."/>
            <person name="Jeske O."/>
            <person name="Meyerdierks A."/>
            <person name="Storesund J.E."/>
            <person name="Kallscheuer N."/>
            <person name="Luecker S."/>
            <person name="Lage O.M."/>
            <person name="Pohl T."/>
            <person name="Merkel B.J."/>
            <person name="Hornburger P."/>
            <person name="Mueller R.-W."/>
            <person name="Bruemmer F."/>
            <person name="Labrenz M."/>
            <person name="Spormann A.M."/>
            <person name="Op Den Camp H."/>
            <person name="Overmann J."/>
            <person name="Amann R."/>
            <person name="Jetten M.S.M."/>
            <person name="Mascher T."/>
            <person name="Medema M.H."/>
            <person name="Devos D.P."/>
            <person name="Kaster A.-K."/>
            <person name="Ovreas L."/>
            <person name="Rohde M."/>
            <person name="Galperin M.Y."/>
            <person name="Jogler C."/>
        </authorList>
    </citation>
    <scope>NUCLEOTIDE SEQUENCE [LARGE SCALE GENOMIC DNA]</scope>
    <source>
        <strain evidence="11 12">Pla100</strain>
    </source>
</reference>
<dbReference type="GO" id="GO:0140359">
    <property type="term" value="F:ABC-type transporter activity"/>
    <property type="evidence" value="ECO:0007669"/>
    <property type="project" value="InterPro"/>
</dbReference>
<keyword evidence="12" id="KW-1185">Reference proteome</keyword>
<evidence type="ECO:0000313" key="11">
    <source>
        <dbReference type="EMBL" id="TWU01344.1"/>
    </source>
</evidence>
<feature type="transmembrane region" description="Helical" evidence="9">
    <location>
        <begin position="159"/>
        <end position="187"/>
    </location>
</feature>
<feature type="transmembrane region" description="Helical" evidence="9">
    <location>
        <begin position="229"/>
        <end position="250"/>
    </location>
</feature>
<feature type="domain" description="ABC transmembrane type-2" evidence="10">
    <location>
        <begin position="85"/>
        <end position="306"/>
    </location>
</feature>
<gene>
    <name evidence="11" type="primary">tagG_1</name>
    <name evidence="11" type="ORF">Pla100_10710</name>
</gene>
<evidence type="ECO:0000256" key="2">
    <source>
        <dbReference type="ARBA" id="ARBA00007783"/>
    </source>
</evidence>
<dbReference type="EMBL" id="SJPM01000002">
    <property type="protein sequence ID" value="TWU01344.1"/>
    <property type="molecule type" value="Genomic_DNA"/>
</dbReference>
<keyword evidence="4 9" id="KW-1003">Cell membrane</keyword>
<comment type="subcellular location">
    <subcellularLocation>
        <location evidence="1">Cell inner membrane</location>
        <topology evidence="1">Multi-pass membrane protein</topology>
    </subcellularLocation>
    <subcellularLocation>
        <location evidence="9">Cell membrane</location>
        <topology evidence="9">Multi-pass membrane protein</topology>
    </subcellularLocation>
</comment>
<dbReference type="PANTHER" id="PTHR30413">
    <property type="entry name" value="INNER MEMBRANE TRANSPORT PERMEASE"/>
    <property type="match status" value="1"/>
</dbReference>
<comment type="similarity">
    <text evidence="2 9">Belongs to the ABC-2 integral membrane protein family.</text>
</comment>
<keyword evidence="3 9" id="KW-0813">Transport</keyword>
<dbReference type="PROSITE" id="PS51012">
    <property type="entry name" value="ABC_TM2"/>
    <property type="match status" value="1"/>
</dbReference>
<evidence type="ECO:0000256" key="7">
    <source>
        <dbReference type="ARBA" id="ARBA00022989"/>
    </source>
</evidence>
<evidence type="ECO:0000256" key="4">
    <source>
        <dbReference type="ARBA" id="ARBA00022475"/>
    </source>
</evidence>
<evidence type="ECO:0000256" key="3">
    <source>
        <dbReference type="ARBA" id="ARBA00022448"/>
    </source>
</evidence>
<dbReference type="InterPro" id="IPR047817">
    <property type="entry name" value="ABC2_TM_bact-type"/>
</dbReference>
<keyword evidence="5" id="KW-0997">Cell inner membrane</keyword>
<keyword evidence="6 9" id="KW-0812">Transmembrane</keyword>
<accession>A0A5C6AT74</accession>
<sequence length="314" mass="35174">MTAKIPLELIIRILPNSGKTQSSISVAILTHMPASQIEQFKLPHTRISPVSGWSLPDLGEVFRYRDLFFVLTQRQISLIYRQSVLGVGWAILRPVVTTFVFWLIFGKFAGLENSQDTSYPVFLLAGLVLWNLFASSLSGASDSVVAQSHILTKVYFPRLILPLSAATVPVVDFVIQFAVLVCMMVIYGFPLNVTQLCFPLFLGGVMLTSLAGGIWLTALHVRFRDVKQIVPFFLQMLLYLTPVIYSTSLVPEQWQWLLRLNPMFGMIEGFRWSLLGTPPPEWISLASSLGLTTLLLITGLVFFRRTEASFADIV</sequence>
<dbReference type="OrthoDB" id="9786910at2"/>
<feature type="transmembrane region" description="Helical" evidence="9">
    <location>
        <begin position="117"/>
        <end position="138"/>
    </location>
</feature>
<comment type="caution">
    <text evidence="11">The sequence shown here is derived from an EMBL/GenBank/DDBJ whole genome shotgun (WGS) entry which is preliminary data.</text>
</comment>
<dbReference type="GO" id="GO:0015920">
    <property type="term" value="P:lipopolysaccharide transport"/>
    <property type="evidence" value="ECO:0007669"/>
    <property type="project" value="TreeGrafter"/>
</dbReference>
<protein>
    <recommendedName>
        <fullName evidence="9">Transport permease protein</fullName>
    </recommendedName>
</protein>
<keyword evidence="7 9" id="KW-1133">Transmembrane helix</keyword>
<dbReference type="Pfam" id="PF01061">
    <property type="entry name" value="ABC2_membrane"/>
    <property type="match status" value="1"/>
</dbReference>
<dbReference type="InterPro" id="IPR013525">
    <property type="entry name" value="ABC2_TM"/>
</dbReference>
<evidence type="ECO:0000256" key="9">
    <source>
        <dbReference type="RuleBase" id="RU361157"/>
    </source>
</evidence>
<organism evidence="11 12">
    <name type="scientific">Neorhodopirellula pilleata</name>
    <dbReference type="NCBI Taxonomy" id="2714738"/>
    <lineage>
        <taxon>Bacteria</taxon>
        <taxon>Pseudomonadati</taxon>
        <taxon>Planctomycetota</taxon>
        <taxon>Planctomycetia</taxon>
        <taxon>Pirellulales</taxon>
        <taxon>Pirellulaceae</taxon>
        <taxon>Neorhodopirellula</taxon>
    </lineage>
</organism>
<keyword evidence="8 9" id="KW-0472">Membrane</keyword>
<dbReference type="RefSeq" id="WP_146576664.1">
    <property type="nucleotide sequence ID" value="NZ_SJPM01000002.1"/>
</dbReference>
<feature type="transmembrane region" description="Helical" evidence="9">
    <location>
        <begin position="193"/>
        <end position="217"/>
    </location>
</feature>
<feature type="transmembrane region" description="Helical" evidence="9">
    <location>
        <begin position="84"/>
        <end position="105"/>
    </location>
</feature>
<evidence type="ECO:0000256" key="5">
    <source>
        <dbReference type="ARBA" id="ARBA00022519"/>
    </source>
</evidence>
<dbReference type="PANTHER" id="PTHR30413:SF8">
    <property type="entry name" value="TRANSPORT PERMEASE PROTEIN"/>
    <property type="match status" value="1"/>
</dbReference>
<evidence type="ECO:0000259" key="10">
    <source>
        <dbReference type="PROSITE" id="PS51012"/>
    </source>
</evidence>